<dbReference type="SUPFAM" id="SSF53681">
    <property type="entry name" value="Aspartate/glutamate racemase"/>
    <property type="match status" value="2"/>
</dbReference>
<dbReference type="NCBIfam" id="TIGR00035">
    <property type="entry name" value="asp_race"/>
    <property type="match status" value="1"/>
</dbReference>
<sequence>MQERPERTVPSHLYCRVLHILHFLIKCYNIVMKRIGIIGGIGPESTLDYYKKIIHAFQKQYVDLAYPEIIIFSINLNECLEIIEEGEWSKLIDLLADRVEALHRAGADFAVIASNTPHVVFNEVEKRSPIPMLSIVEETCRKAESMTLKKPGLLGTRFTMESDFFIKTFAGRGMSIVVPDKYDREFI</sequence>
<gene>
    <name evidence="3" type="ORF">LCGC14_2791000</name>
</gene>
<feature type="non-terminal residue" evidence="3">
    <location>
        <position position="187"/>
    </location>
</feature>
<keyword evidence="2" id="KW-0413">Isomerase</keyword>
<reference evidence="3" key="1">
    <citation type="journal article" date="2015" name="Nature">
        <title>Complex archaea that bridge the gap between prokaryotes and eukaryotes.</title>
        <authorList>
            <person name="Spang A."/>
            <person name="Saw J.H."/>
            <person name="Jorgensen S.L."/>
            <person name="Zaremba-Niedzwiedzka K."/>
            <person name="Martijn J."/>
            <person name="Lind A.E."/>
            <person name="van Eijk R."/>
            <person name="Schleper C."/>
            <person name="Guy L."/>
            <person name="Ettema T.J."/>
        </authorList>
    </citation>
    <scope>NUCLEOTIDE SEQUENCE</scope>
</reference>
<dbReference type="InterPro" id="IPR004380">
    <property type="entry name" value="Asp_race"/>
</dbReference>
<evidence type="ECO:0000256" key="2">
    <source>
        <dbReference type="ARBA" id="ARBA00023235"/>
    </source>
</evidence>
<dbReference type="AlphaFoldDB" id="A0A0F9AZ54"/>
<protein>
    <recommendedName>
        <fullName evidence="4">Aspartate racemase</fullName>
    </recommendedName>
</protein>
<dbReference type="Pfam" id="PF01177">
    <property type="entry name" value="Asp_Glu_race"/>
    <property type="match status" value="1"/>
</dbReference>
<accession>A0A0F9AZ54</accession>
<evidence type="ECO:0008006" key="4">
    <source>
        <dbReference type="Google" id="ProtNLM"/>
    </source>
</evidence>
<dbReference type="Gene3D" id="3.40.50.1860">
    <property type="match status" value="2"/>
</dbReference>
<evidence type="ECO:0000313" key="3">
    <source>
        <dbReference type="EMBL" id="KKK83674.1"/>
    </source>
</evidence>
<evidence type="ECO:0000256" key="1">
    <source>
        <dbReference type="ARBA" id="ARBA00007847"/>
    </source>
</evidence>
<proteinExistence type="inferred from homology"/>
<dbReference type="InterPro" id="IPR015942">
    <property type="entry name" value="Asp/Glu/hydantoin_racemase"/>
</dbReference>
<dbReference type="InterPro" id="IPR001920">
    <property type="entry name" value="Asp/Glu_race"/>
</dbReference>
<comment type="similarity">
    <text evidence="1">Belongs to the aspartate/glutamate racemases family.</text>
</comment>
<comment type="caution">
    <text evidence="3">The sequence shown here is derived from an EMBL/GenBank/DDBJ whole genome shotgun (WGS) entry which is preliminary data.</text>
</comment>
<dbReference type="EMBL" id="LAZR01052111">
    <property type="protein sequence ID" value="KKK83674.1"/>
    <property type="molecule type" value="Genomic_DNA"/>
</dbReference>
<name>A0A0F9AZ54_9ZZZZ</name>
<dbReference type="PANTHER" id="PTHR21198:SF7">
    <property type="entry name" value="ASPARTATE-GLUTAMATE RACEMASE FAMILY"/>
    <property type="match status" value="1"/>
</dbReference>
<dbReference type="PANTHER" id="PTHR21198">
    <property type="entry name" value="GLUTAMATE RACEMASE"/>
    <property type="match status" value="1"/>
</dbReference>
<dbReference type="GO" id="GO:0047661">
    <property type="term" value="F:amino-acid racemase activity"/>
    <property type="evidence" value="ECO:0007669"/>
    <property type="project" value="InterPro"/>
</dbReference>
<organism evidence="3">
    <name type="scientific">marine sediment metagenome</name>
    <dbReference type="NCBI Taxonomy" id="412755"/>
    <lineage>
        <taxon>unclassified sequences</taxon>
        <taxon>metagenomes</taxon>
        <taxon>ecological metagenomes</taxon>
    </lineage>
</organism>